<evidence type="ECO:0000313" key="1">
    <source>
        <dbReference type="EMBL" id="KAI4326646.1"/>
    </source>
</evidence>
<proteinExistence type="predicted"/>
<sequence>MQSLLRVNVLSPTASAHPSLPRLRPLSSPKWGDHIAAFEGRVVTGGRRGGRDEVVVVTAASGNAVTPQWDTWKPDGASDAPSTSDVLWPAAGAFLAMAIFGKMDQILAPRGISVTIAPMGAVCAVLFATPSAPSARKYNIFMAQIGCAAIGVLALSLFGPGWLARSAALSASIAFMIYTRSTHPPAASLPILFIDGVKLHHLNFWYALFPGATGCILLCVIQEMVSFLKKNAKF</sequence>
<dbReference type="Proteomes" id="UP001057402">
    <property type="component" value="Chromosome 9"/>
</dbReference>
<evidence type="ECO:0000313" key="2">
    <source>
        <dbReference type="Proteomes" id="UP001057402"/>
    </source>
</evidence>
<keyword evidence="2" id="KW-1185">Reference proteome</keyword>
<name>A0ACB9MR83_9MYRT</name>
<dbReference type="EMBL" id="CM042888">
    <property type="protein sequence ID" value="KAI4326646.1"/>
    <property type="molecule type" value="Genomic_DNA"/>
</dbReference>
<organism evidence="1 2">
    <name type="scientific">Melastoma candidum</name>
    <dbReference type="NCBI Taxonomy" id="119954"/>
    <lineage>
        <taxon>Eukaryota</taxon>
        <taxon>Viridiplantae</taxon>
        <taxon>Streptophyta</taxon>
        <taxon>Embryophyta</taxon>
        <taxon>Tracheophyta</taxon>
        <taxon>Spermatophyta</taxon>
        <taxon>Magnoliopsida</taxon>
        <taxon>eudicotyledons</taxon>
        <taxon>Gunneridae</taxon>
        <taxon>Pentapetalae</taxon>
        <taxon>rosids</taxon>
        <taxon>malvids</taxon>
        <taxon>Myrtales</taxon>
        <taxon>Melastomataceae</taxon>
        <taxon>Melastomatoideae</taxon>
        <taxon>Melastomateae</taxon>
        <taxon>Melastoma</taxon>
    </lineage>
</organism>
<comment type="caution">
    <text evidence="1">The sequence shown here is derived from an EMBL/GenBank/DDBJ whole genome shotgun (WGS) entry which is preliminary data.</text>
</comment>
<reference evidence="2" key="1">
    <citation type="journal article" date="2023" name="Front. Plant Sci.">
        <title>Chromosomal-level genome assembly of Melastoma candidum provides insights into trichome evolution.</title>
        <authorList>
            <person name="Zhong Y."/>
            <person name="Wu W."/>
            <person name="Sun C."/>
            <person name="Zou P."/>
            <person name="Liu Y."/>
            <person name="Dai S."/>
            <person name="Zhou R."/>
        </authorList>
    </citation>
    <scope>NUCLEOTIDE SEQUENCE [LARGE SCALE GENOMIC DNA]</scope>
</reference>
<protein>
    <submittedName>
        <fullName evidence="1">Uncharacterized protein</fullName>
    </submittedName>
</protein>
<gene>
    <name evidence="1" type="ORF">MLD38_031936</name>
</gene>
<accession>A0ACB9MR83</accession>